<gene>
    <name evidence="2" type="ORF">K466DRAFT_601064</name>
</gene>
<proteinExistence type="predicted"/>
<dbReference type="EMBL" id="ML211246">
    <property type="protein sequence ID" value="TFK85550.1"/>
    <property type="molecule type" value="Genomic_DNA"/>
</dbReference>
<dbReference type="InParanoid" id="A0A5C3PBG5"/>
<evidence type="ECO:0008006" key="4">
    <source>
        <dbReference type="Google" id="ProtNLM"/>
    </source>
</evidence>
<evidence type="ECO:0000313" key="3">
    <source>
        <dbReference type="Proteomes" id="UP000308197"/>
    </source>
</evidence>
<name>A0A5C3PBG5_9APHY</name>
<sequence>MDVASLLQINTAPPQLIPDQVPTPPPSISSSPTIAPRALESEEGVPCDVSLSISRTFHPKSKLLPPQPDTIFRSSDNVLFYVHRTVIREKSANDWNGRLPQLPASTHSIEDGGMGKVTSLPESAAALNIVFHAVYGYSCAHYSPTLDDIIAGVDAMAIYGVPPKDHILPCTPLYVLILNHAPLAPLPAYTLAAFHDIHSLAVPISTHLLSIPLGPGSLTDATLQRMGPIYLKRLLCLQLDRVDKLRGLLVSPPLPHPPTKTCHLAVERTRLTRAWTLAASRVAWDASADMSSSAIEAAFLPLAEQLTCPLCAESLATCVRRVVDGWSAVKRSIE</sequence>
<protein>
    <recommendedName>
        <fullName evidence="4">BTB domain-containing protein</fullName>
    </recommendedName>
</protein>
<dbReference type="AlphaFoldDB" id="A0A5C3PBG5"/>
<reference evidence="2 3" key="1">
    <citation type="journal article" date="2019" name="Nat. Ecol. Evol.">
        <title>Megaphylogeny resolves global patterns of mushroom evolution.</title>
        <authorList>
            <person name="Varga T."/>
            <person name="Krizsan K."/>
            <person name="Foldi C."/>
            <person name="Dima B."/>
            <person name="Sanchez-Garcia M."/>
            <person name="Sanchez-Ramirez S."/>
            <person name="Szollosi G.J."/>
            <person name="Szarkandi J.G."/>
            <person name="Papp V."/>
            <person name="Albert L."/>
            <person name="Andreopoulos W."/>
            <person name="Angelini C."/>
            <person name="Antonin V."/>
            <person name="Barry K.W."/>
            <person name="Bougher N.L."/>
            <person name="Buchanan P."/>
            <person name="Buyck B."/>
            <person name="Bense V."/>
            <person name="Catcheside P."/>
            <person name="Chovatia M."/>
            <person name="Cooper J."/>
            <person name="Damon W."/>
            <person name="Desjardin D."/>
            <person name="Finy P."/>
            <person name="Geml J."/>
            <person name="Haridas S."/>
            <person name="Hughes K."/>
            <person name="Justo A."/>
            <person name="Karasinski D."/>
            <person name="Kautmanova I."/>
            <person name="Kiss B."/>
            <person name="Kocsube S."/>
            <person name="Kotiranta H."/>
            <person name="LaButti K.M."/>
            <person name="Lechner B.E."/>
            <person name="Liimatainen K."/>
            <person name="Lipzen A."/>
            <person name="Lukacs Z."/>
            <person name="Mihaltcheva S."/>
            <person name="Morgado L.N."/>
            <person name="Niskanen T."/>
            <person name="Noordeloos M.E."/>
            <person name="Ohm R.A."/>
            <person name="Ortiz-Santana B."/>
            <person name="Ovrebo C."/>
            <person name="Racz N."/>
            <person name="Riley R."/>
            <person name="Savchenko A."/>
            <person name="Shiryaev A."/>
            <person name="Soop K."/>
            <person name="Spirin V."/>
            <person name="Szebenyi C."/>
            <person name="Tomsovsky M."/>
            <person name="Tulloss R.E."/>
            <person name="Uehling J."/>
            <person name="Grigoriev I.V."/>
            <person name="Vagvolgyi C."/>
            <person name="Papp T."/>
            <person name="Martin F.M."/>
            <person name="Miettinen O."/>
            <person name="Hibbett D.S."/>
            <person name="Nagy L.G."/>
        </authorList>
    </citation>
    <scope>NUCLEOTIDE SEQUENCE [LARGE SCALE GENOMIC DNA]</scope>
    <source>
        <strain evidence="2 3">HHB13444</strain>
    </source>
</reference>
<dbReference type="STRING" id="1314778.A0A5C3PBG5"/>
<dbReference type="Proteomes" id="UP000308197">
    <property type="component" value="Unassembled WGS sequence"/>
</dbReference>
<feature type="region of interest" description="Disordered" evidence="1">
    <location>
        <begin position="14"/>
        <end position="33"/>
    </location>
</feature>
<keyword evidence="3" id="KW-1185">Reference proteome</keyword>
<evidence type="ECO:0000256" key="1">
    <source>
        <dbReference type="SAM" id="MobiDB-lite"/>
    </source>
</evidence>
<organism evidence="2 3">
    <name type="scientific">Polyporus arcularius HHB13444</name>
    <dbReference type="NCBI Taxonomy" id="1314778"/>
    <lineage>
        <taxon>Eukaryota</taxon>
        <taxon>Fungi</taxon>
        <taxon>Dikarya</taxon>
        <taxon>Basidiomycota</taxon>
        <taxon>Agaricomycotina</taxon>
        <taxon>Agaricomycetes</taxon>
        <taxon>Polyporales</taxon>
        <taxon>Polyporaceae</taxon>
        <taxon>Polyporus</taxon>
    </lineage>
</organism>
<accession>A0A5C3PBG5</accession>
<evidence type="ECO:0000313" key="2">
    <source>
        <dbReference type="EMBL" id="TFK85550.1"/>
    </source>
</evidence>